<feature type="domain" description="Xylose isomerase-like TIM barrel" evidence="1">
    <location>
        <begin position="102"/>
        <end position="349"/>
    </location>
</feature>
<reference evidence="2" key="2">
    <citation type="journal article" date="2024" name="Antonie Van Leeuwenhoek">
        <title>Roseihalotalea indica gen. nov., sp. nov., a halophilic Bacteroidetes from mesopelagic Southwest Indian Ocean with higher carbohydrate metabolic potential.</title>
        <authorList>
            <person name="Chen B."/>
            <person name="Zhang M."/>
            <person name="Lin D."/>
            <person name="Ye J."/>
            <person name="Tang K."/>
        </authorList>
    </citation>
    <scope>NUCLEOTIDE SEQUENCE</scope>
    <source>
        <strain evidence="2">TK19036</strain>
    </source>
</reference>
<dbReference type="InterPro" id="IPR013022">
    <property type="entry name" value="Xyl_isomerase-like_TIM-brl"/>
</dbReference>
<dbReference type="AlphaFoldDB" id="A0AA49GMW7"/>
<dbReference type="InterPro" id="IPR050312">
    <property type="entry name" value="IolE/XylAMocC-like"/>
</dbReference>
<dbReference type="Gene3D" id="3.20.20.150">
    <property type="entry name" value="Divalent-metal-dependent TIM barrel enzymes"/>
    <property type="match status" value="1"/>
</dbReference>
<dbReference type="InterPro" id="IPR036237">
    <property type="entry name" value="Xyl_isomerase-like_sf"/>
</dbReference>
<evidence type="ECO:0000259" key="1">
    <source>
        <dbReference type="Pfam" id="PF01261"/>
    </source>
</evidence>
<proteinExistence type="predicted"/>
<accession>A0AA49GMW7</accession>
<reference evidence="2" key="1">
    <citation type="journal article" date="2023" name="Comput. Struct. Biotechnol. J.">
        <title>Discovery of a novel marine Bacteroidetes with a rich repertoire of carbohydrate-active enzymes.</title>
        <authorList>
            <person name="Chen B."/>
            <person name="Liu G."/>
            <person name="Chen Q."/>
            <person name="Wang H."/>
            <person name="Liu L."/>
            <person name="Tang K."/>
        </authorList>
    </citation>
    <scope>NUCLEOTIDE SEQUENCE</scope>
    <source>
        <strain evidence="2">TK19036</strain>
    </source>
</reference>
<dbReference type="GO" id="GO:0016853">
    <property type="term" value="F:isomerase activity"/>
    <property type="evidence" value="ECO:0007669"/>
    <property type="project" value="UniProtKB-KW"/>
</dbReference>
<dbReference type="EMBL" id="CP120682">
    <property type="protein sequence ID" value="WKN36709.1"/>
    <property type="molecule type" value="Genomic_DNA"/>
</dbReference>
<dbReference type="SUPFAM" id="SSF51658">
    <property type="entry name" value="Xylose isomerase-like"/>
    <property type="match status" value="1"/>
</dbReference>
<dbReference type="PANTHER" id="PTHR12110:SF53">
    <property type="entry name" value="BLR5974 PROTEIN"/>
    <property type="match status" value="1"/>
</dbReference>
<sequence length="362" mass="40023">MQRRIFIKQSALITGGVGLLGYGCSSNTTQGDSEDGENSGAVATSATPESLFKISLAEWSFHNAMFNPALSNVPWPERDKYYDSNYEFIIADSKLSNMDFPQKAADMGFEGVEFVNQFFYNKAEDTQYLAELKRACENAGVQAVLIMCDREGALGDPDEAARTKAVENHYKWVDAAKYLGCHSIRVNAQSEGSYEEQQKLAADGLSGLGEYASNAGINVIVENHGGLSSNGEWLAGVMNMVGKDGVGTLPDFGNFCIKRVYPTPENPNPGCEEEYDRYKGVEELMPYAKSVSAKTHDFNEQGEETHTDYEKMMRIVLDNGYRSFVGVEYEGSGLSEEEGIMKSKQLLEKVREKLASEYQTQS</sequence>
<protein>
    <submittedName>
        <fullName evidence="2">Sugar phosphate isomerase/epimerase</fullName>
    </submittedName>
</protein>
<keyword evidence="2" id="KW-0413">Isomerase</keyword>
<organism evidence="2">
    <name type="scientific">Roseihalotalea indica</name>
    <dbReference type="NCBI Taxonomy" id="2867963"/>
    <lineage>
        <taxon>Bacteria</taxon>
        <taxon>Pseudomonadati</taxon>
        <taxon>Bacteroidota</taxon>
        <taxon>Cytophagia</taxon>
        <taxon>Cytophagales</taxon>
        <taxon>Catalimonadaceae</taxon>
        <taxon>Roseihalotalea</taxon>
    </lineage>
</organism>
<gene>
    <name evidence="2" type="ORF">K4G66_30560</name>
</gene>
<dbReference type="Pfam" id="PF01261">
    <property type="entry name" value="AP_endonuc_2"/>
    <property type="match status" value="1"/>
</dbReference>
<evidence type="ECO:0000313" key="2">
    <source>
        <dbReference type="EMBL" id="WKN36709.1"/>
    </source>
</evidence>
<dbReference type="PROSITE" id="PS51257">
    <property type="entry name" value="PROKAR_LIPOPROTEIN"/>
    <property type="match status" value="1"/>
</dbReference>
<dbReference type="PANTHER" id="PTHR12110">
    <property type="entry name" value="HYDROXYPYRUVATE ISOMERASE"/>
    <property type="match status" value="1"/>
</dbReference>
<name>A0AA49GMW7_9BACT</name>